<feature type="domain" description="6-phosphogluconate dehydrogenase NADP-binding" evidence="1">
    <location>
        <begin position="323"/>
        <end position="428"/>
    </location>
</feature>
<dbReference type="Pfam" id="PF03446">
    <property type="entry name" value="NAD_binding_2"/>
    <property type="match status" value="2"/>
</dbReference>
<dbReference type="InterPro" id="IPR029154">
    <property type="entry name" value="HIBADH-like_NADP-bd"/>
</dbReference>
<feature type="domain" description="3-hydroxyisobutyrate dehydrogenase-like NAD-binding" evidence="2">
    <location>
        <begin position="170"/>
        <end position="283"/>
    </location>
</feature>
<feature type="domain" description="6-phosphogluconate dehydrogenase NADP-binding" evidence="1">
    <location>
        <begin position="8"/>
        <end position="163"/>
    </location>
</feature>
<evidence type="ECO:0008006" key="5">
    <source>
        <dbReference type="Google" id="ProtNLM"/>
    </source>
</evidence>
<evidence type="ECO:0000313" key="4">
    <source>
        <dbReference type="Proteomes" id="UP000525078"/>
    </source>
</evidence>
<dbReference type="EMBL" id="JAATIP010000182">
    <property type="protein sequence ID" value="KAF4362528.1"/>
    <property type="molecule type" value="Genomic_DNA"/>
</dbReference>
<dbReference type="InterPro" id="IPR008927">
    <property type="entry name" value="6-PGluconate_DH-like_C_sf"/>
</dbReference>
<evidence type="ECO:0000259" key="2">
    <source>
        <dbReference type="Pfam" id="PF14833"/>
    </source>
</evidence>
<dbReference type="PANTHER" id="PTHR43060:SF17">
    <property type="entry name" value="L-THREONATE DEHYDROGENASE"/>
    <property type="match status" value="1"/>
</dbReference>
<dbReference type="Proteomes" id="UP000525078">
    <property type="component" value="Unassembled WGS sequence"/>
</dbReference>
<organism evidence="3 4">
    <name type="scientific">Cannabis sativa</name>
    <name type="common">Hemp</name>
    <name type="synonym">Marijuana</name>
    <dbReference type="NCBI Taxonomy" id="3483"/>
    <lineage>
        <taxon>Eukaryota</taxon>
        <taxon>Viridiplantae</taxon>
        <taxon>Streptophyta</taxon>
        <taxon>Embryophyta</taxon>
        <taxon>Tracheophyta</taxon>
        <taxon>Spermatophyta</taxon>
        <taxon>Magnoliopsida</taxon>
        <taxon>eudicotyledons</taxon>
        <taxon>Gunneridae</taxon>
        <taxon>Pentapetalae</taxon>
        <taxon>rosids</taxon>
        <taxon>fabids</taxon>
        <taxon>Rosales</taxon>
        <taxon>Cannabaceae</taxon>
        <taxon>Cannabis</taxon>
    </lineage>
</organism>
<accession>A0A7J6EVW3</accession>
<dbReference type="Gene3D" id="3.40.50.720">
    <property type="entry name" value="NAD(P)-binding Rossmann-like Domain"/>
    <property type="match status" value="2"/>
</dbReference>
<dbReference type="GO" id="GO:0016616">
    <property type="term" value="F:oxidoreductase activity, acting on the CH-OH group of donors, NAD or NADP as acceptor"/>
    <property type="evidence" value="ECO:0007669"/>
    <property type="project" value="UniProtKB-ARBA"/>
</dbReference>
<dbReference type="InterPro" id="IPR036291">
    <property type="entry name" value="NAD(P)-bd_dom_sf"/>
</dbReference>
<evidence type="ECO:0000313" key="3">
    <source>
        <dbReference type="EMBL" id="KAF4362528.1"/>
    </source>
</evidence>
<protein>
    <recommendedName>
        <fullName evidence="5">3-hydroxyisobutyrate dehydrogenase</fullName>
    </recommendedName>
</protein>
<dbReference type="SUPFAM" id="SSF48179">
    <property type="entry name" value="6-phosphogluconate dehydrogenase C-terminal domain-like"/>
    <property type="match status" value="1"/>
</dbReference>
<comment type="caution">
    <text evidence="3">The sequence shown here is derived from an EMBL/GenBank/DDBJ whole genome shotgun (WGS) entry which is preliminary data.</text>
</comment>
<dbReference type="PANTHER" id="PTHR43060">
    <property type="entry name" value="3-HYDROXYISOBUTYRATE DEHYDROGENASE-LIKE 1, MITOCHONDRIAL-RELATED"/>
    <property type="match status" value="1"/>
</dbReference>
<reference evidence="3 4" key="1">
    <citation type="journal article" date="2020" name="bioRxiv">
        <title>Sequence and annotation of 42 cannabis genomes reveals extensive copy number variation in cannabinoid synthesis and pathogen resistance genes.</title>
        <authorList>
            <person name="Mckernan K.J."/>
            <person name="Helbert Y."/>
            <person name="Kane L.T."/>
            <person name="Ebling H."/>
            <person name="Zhang L."/>
            <person name="Liu B."/>
            <person name="Eaton Z."/>
            <person name="Mclaughlin S."/>
            <person name="Kingan S."/>
            <person name="Baybayan P."/>
            <person name="Concepcion G."/>
            <person name="Jordan M."/>
            <person name="Riva A."/>
            <person name="Barbazuk W."/>
            <person name="Harkins T."/>
        </authorList>
    </citation>
    <scope>NUCLEOTIDE SEQUENCE [LARGE SCALE GENOMIC DNA]</scope>
    <source>
        <strain evidence="4">cv. Jamaican Lion 4</strain>
        <tissue evidence="3">Leaf</tissue>
    </source>
</reference>
<dbReference type="InterPro" id="IPR002204">
    <property type="entry name" value="3-OH-isobutyrate_DH-rel_CS"/>
</dbReference>
<name>A0A7J6EVW3_CANSA</name>
<dbReference type="Pfam" id="PF14833">
    <property type="entry name" value="NAD_binding_11"/>
    <property type="match status" value="1"/>
</dbReference>
<sequence>MASSLGVVGFVGLNEFSFEMATKLLQAGYQVQAFETNEPLLNEFLTLGGLRCATPLDTGKDAVALVVFISNADQIDDVILANNGALEGLQKDAVFILQSSTLLPSDIKRLEKYKNEAAYFVDAYIVKGVSEELNGKIMITSSGRSDATARAQPFLSAMCEKLYTFEGEVGAGSKINLVNELLEGIHLVASMEAMSLGSKAGIHPLIIYDIISNAAGNSWVFKNQVPQFLQGITKQHYLNTSIQKLGTVLDQAKSLTFPALLLSVAHQQLILGSSHIGEGEDASLIKACERMMGVNISAAMNVESYNPEQLASQITSSADSVNRIGFIGLGAMGFGMASHLLKSNFSVIGFDVYKPTQSRFSDIGGLIGNSPAEVSKDVDVLVIMVTNESQAENALFGDSGAISALPAGASIILSSTVSPGFVSQLERRLLSMSYVQ</sequence>
<dbReference type="AlphaFoldDB" id="A0A7J6EVW3"/>
<dbReference type="SUPFAM" id="SSF51735">
    <property type="entry name" value="NAD(P)-binding Rossmann-fold domains"/>
    <property type="match status" value="2"/>
</dbReference>
<dbReference type="GO" id="GO:0050661">
    <property type="term" value="F:NADP binding"/>
    <property type="evidence" value="ECO:0007669"/>
    <property type="project" value="InterPro"/>
</dbReference>
<dbReference type="GO" id="GO:0051287">
    <property type="term" value="F:NAD binding"/>
    <property type="evidence" value="ECO:0007669"/>
    <property type="project" value="InterPro"/>
</dbReference>
<gene>
    <name evidence="3" type="ORF">F8388_011355</name>
</gene>
<dbReference type="Gene3D" id="1.10.1040.10">
    <property type="entry name" value="N-(1-d-carboxylethyl)-l-norvaline Dehydrogenase, domain 2"/>
    <property type="match status" value="1"/>
</dbReference>
<dbReference type="PROSITE" id="PS00895">
    <property type="entry name" value="3_HYDROXYISOBUT_DH"/>
    <property type="match status" value="1"/>
</dbReference>
<dbReference type="InterPro" id="IPR006115">
    <property type="entry name" value="6PGDH_NADP-bd"/>
</dbReference>
<evidence type="ECO:0000259" key="1">
    <source>
        <dbReference type="Pfam" id="PF03446"/>
    </source>
</evidence>
<dbReference type="InterPro" id="IPR013328">
    <property type="entry name" value="6PGD_dom2"/>
</dbReference>
<proteinExistence type="predicted"/>